<feature type="region of interest" description="Disordered" evidence="1">
    <location>
        <begin position="376"/>
        <end position="423"/>
    </location>
</feature>
<accession>A0A1A9USS2</accession>
<dbReference type="InterPro" id="IPR055111">
    <property type="entry name" value="RNF34_RFFL_HeH"/>
</dbReference>
<evidence type="ECO:0000313" key="4">
    <source>
        <dbReference type="EnsemblMetazoa" id="GAUT014135-PA"/>
    </source>
</evidence>
<dbReference type="SUPFAM" id="SSF52540">
    <property type="entry name" value="P-loop containing nucleoside triphosphate hydrolases"/>
    <property type="match status" value="1"/>
</dbReference>
<dbReference type="GO" id="GO:0070936">
    <property type="term" value="P:protein K48-linked ubiquitination"/>
    <property type="evidence" value="ECO:0007669"/>
    <property type="project" value="TreeGrafter"/>
</dbReference>
<feature type="compositionally biased region" description="Polar residues" evidence="1">
    <location>
        <begin position="180"/>
        <end position="192"/>
    </location>
</feature>
<dbReference type="GO" id="GO:0005737">
    <property type="term" value="C:cytoplasm"/>
    <property type="evidence" value="ECO:0007669"/>
    <property type="project" value="TreeGrafter"/>
</dbReference>
<dbReference type="GO" id="GO:1902042">
    <property type="term" value="P:negative regulation of extrinsic apoptotic signaling pathway via death domain receptors"/>
    <property type="evidence" value="ECO:0007669"/>
    <property type="project" value="TreeGrafter"/>
</dbReference>
<feature type="compositionally biased region" description="Acidic residues" evidence="1">
    <location>
        <begin position="312"/>
        <end position="325"/>
    </location>
</feature>
<feature type="compositionally biased region" description="Low complexity" evidence="1">
    <location>
        <begin position="214"/>
        <end position="223"/>
    </location>
</feature>
<reference evidence="4" key="1">
    <citation type="submission" date="2020-05" db="UniProtKB">
        <authorList>
            <consortium name="EnsemblMetazoa"/>
        </authorList>
    </citation>
    <scope>IDENTIFICATION</scope>
    <source>
        <strain evidence="4">TTRI</strain>
    </source>
</reference>
<feature type="compositionally biased region" description="Low complexity" evidence="1">
    <location>
        <begin position="285"/>
        <end position="294"/>
    </location>
</feature>
<dbReference type="GO" id="GO:0061630">
    <property type="term" value="F:ubiquitin protein ligase activity"/>
    <property type="evidence" value="ECO:0007669"/>
    <property type="project" value="TreeGrafter"/>
</dbReference>
<dbReference type="Pfam" id="PF13920">
    <property type="entry name" value="zf-C3HC4_3"/>
    <property type="match status" value="1"/>
</dbReference>
<feature type="domain" description="RNF34/RFFL SAP" evidence="3">
    <location>
        <begin position="53"/>
        <end position="93"/>
    </location>
</feature>
<dbReference type="InterPro" id="IPR011011">
    <property type="entry name" value="Znf_FYVE_PHD"/>
</dbReference>
<dbReference type="PANTHER" id="PTHR14879:SF15">
    <property type="entry name" value="E3 UBIQUITIN-PROTEIN LIGASE RIFIFYLIN-LIKE PROTEIN"/>
    <property type="match status" value="1"/>
</dbReference>
<feature type="region of interest" description="Disordered" evidence="1">
    <location>
        <begin position="180"/>
        <end position="199"/>
    </location>
</feature>
<dbReference type="Proteomes" id="UP000078200">
    <property type="component" value="Unassembled WGS sequence"/>
</dbReference>
<dbReference type="PANTHER" id="PTHR14879">
    <property type="entry name" value="CASPASE REGULATOR, RING FINGER DOMAIN-CONTAINING"/>
    <property type="match status" value="1"/>
</dbReference>
<dbReference type="Pfam" id="PF23632">
    <property type="entry name" value="SAP_RNF34_RFFL"/>
    <property type="match status" value="1"/>
</dbReference>
<organism evidence="4 5">
    <name type="scientific">Glossina austeni</name>
    <name type="common">Savannah tsetse fly</name>
    <dbReference type="NCBI Taxonomy" id="7395"/>
    <lineage>
        <taxon>Eukaryota</taxon>
        <taxon>Metazoa</taxon>
        <taxon>Ecdysozoa</taxon>
        <taxon>Arthropoda</taxon>
        <taxon>Hexapoda</taxon>
        <taxon>Insecta</taxon>
        <taxon>Pterygota</taxon>
        <taxon>Neoptera</taxon>
        <taxon>Endopterygota</taxon>
        <taxon>Diptera</taxon>
        <taxon>Brachycera</taxon>
        <taxon>Muscomorpha</taxon>
        <taxon>Hippoboscoidea</taxon>
        <taxon>Glossinidae</taxon>
        <taxon>Glossina</taxon>
    </lineage>
</organism>
<dbReference type="InterPro" id="IPR051728">
    <property type="entry name" value="RING-FYVE_E3_ubiquitin-ligase"/>
</dbReference>
<dbReference type="GO" id="GO:0005886">
    <property type="term" value="C:plasma membrane"/>
    <property type="evidence" value="ECO:0007669"/>
    <property type="project" value="TreeGrafter"/>
</dbReference>
<dbReference type="STRING" id="7395.A0A1A9USS2"/>
<evidence type="ECO:0008006" key="6">
    <source>
        <dbReference type="Google" id="ProtNLM"/>
    </source>
</evidence>
<dbReference type="AlphaFoldDB" id="A0A1A9USS2"/>
<dbReference type="Gene3D" id="3.30.40.10">
    <property type="entry name" value="Zinc/RING finger domain, C3HC4 (zinc finger)"/>
    <property type="match status" value="1"/>
</dbReference>
<protein>
    <recommendedName>
        <fullName evidence="6">RING-type domain-containing protein</fullName>
    </recommendedName>
</protein>
<feature type="domain" description="RNF34/RFFL HeH" evidence="2">
    <location>
        <begin position="564"/>
        <end position="607"/>
    </location>
</feature>
<dbReference type="Pfam" id="PF22968">
    <property type="entry name" value="RNF34L-like_3rd"/>
    <property type="match status" value="1"/>
</dbReference>
<dbReference type="VEuPathDB" id="VectorBase:GAUT014135"/>
<dbReference type="InterPro" id="IPR036361">
    <property type="entry name" value="SAP_dom_sf"/>
</dbReference>
<keyword evidence="5" id="KW-1185">Reference proteome</keyword>
<evidence type="ECO:0000256" key="1">
    <source>
        <dbReference type="SAM" id="MobiDB-lite"/>
    </source>
</evidence>
<feature type="region of interest" description="Disordered" evidence="1">
    <location>
        <begin position="148"/>
        <end position="170"/>
    </location>
</feature>
<name>A0A1A9USS2_GLOAU</name>
<dbReference type="Gene3D" id="3.40.50.300">
    <property type="entry name" value="P-loop containing nucleotide triphosphate hydrolases"/>
    <property type="match status" value="1"/>
</dbReference>
<dbReference type="Gene3D" id="1.10.720.140">
    <property type="match status" value="1"/>
</dbReference>
<dbReference type="CDD" id="cd15750">
    <property type="entry name" value="FYVE_CARP"/>
    <property type="match status" value="1"/>
</dbReference>
<proteinExistence type="predicted"/>
<feature type="region of interest" description="Disordered" evidence="1">
    <location>
        <begin position="97"/>
        <end position="120"/>
    </location>
</feature>
<dbReference type="EnsemblMetazoa" id="GAUT014135-RA">
    <property type="protein sequence ID" value="GAUT014135-PA"/>
    <property type="gene ID" value="GAUT014135"/>
</dbReference>
<dbReference type="InterPro" id="IPR057299">
    <property type="entry name" value="RNF34_RFFL_SAP"/>
</dbReference>
<evidence type="ECO:0000259" key="3">
    <source>
        <dbReference type="Pfam" id="PF23632"/>
    </source>
</evidence>
<dbReference type="GO" id="GO:0043161">
    <property type="term" value="P:proteasome-mediated ubiquitin-dependent protein catabolic process"/>
    <property type="evidence" value="ECO:0007669"/>
    <property type="project" value="TreeGrafter"/>
</dbReference>
<feature type="region of interest" description="Disordered" evidence="1">
    <location>
        <begin position="285"/>
        <end position="327"/>
    </location>
</feature>
<evidence type="ECO:0000313" key="5">
    <source>
        <dbReference type="Proteomes" id="UP000078200"/>
    </source>
</evidence>
<dbReference type="SUPFAM" id="SSF57903">
    <property type="entry name" value="FYVE/PHD zinc finger"/>
    <property type="match status" value="1"/>
</dbReference>
<dbReference type="SUPFAM" id="SSF68906">
    <property type="entry name" value="SAP domain"/>
    <property type="match status" value="2"/>
</dbReference>
<sequence>MPCEDCHCQFTVFRRKRSCGKCKRYLCSDCLKGSRKIPICEICQLFSKRPLLRSDLMDMKSKDLIFYLQSKHISTAGCVEKEDLIGLVLQHIQVTDSSSSSSSQSSPHHKGQTHRSESSFTTPFEGIKQSCQNFFTNLSENISDSLSSFDTNKASAKPSYEDSLHTQQPRITIRELPTYAASQSSPPATNGDNQSILSNNQNLSSAGVLDDSLNNNNNNNNNNSAGHSLEAMTQLSVNLPQCVNHKDECDCSDDELINTFNERSRSVEDASHLPNTNEADQFVTASTSTGGVSSKFTSQSSKLETLEHDEVAVQDDNNDRDEDESLQSSFEELGAIGGITDDSKTTTDTNSNNTDQWQILDLHIQAQVTVEGEPTVNVNKGENLDTKQPQIPLRTKKVSRRRSESYINRQRSNNLSEDEDELQQVNEPRLDGELTTASSNRTKALKSCLRCGKNKANIRQQVEKMRRHLESSQMSESDIKRELQDFLAYLEQRTKSIEYSDSENGICGSSMQSAAHTTHQEVDVEGEVRFAELNEDEGINVYATSSDINEKMTRFANLEAYQTIQELECLSVKQLKEILMVNRVDFKGCCEKQELLERVERLWKDLKATPAVEKLPSDELCKICMDAPIECVILECGHMATCTNCVKNSFKLVQFKRSFEKLSFHDAWQNGCKKKRAILCCSFGAHTMIASGYQLVVRHNSNLRPSFANANFWPELFLDDGLQSKSLVEISGANGSSKSVVLLQIMARAVLSNWPQGSYCEIIFIDLTHKFDVINFANNHLKRTLTRTYETTLTPEDESKIIQKSLESITLLNCYSLSQFEIAFTELEHLIWNNSNIGLLAIDGLDRFYWEDCHQHLQRMSTYYKKWVTKLQQLCQEHNLSCCFTVESSHLKTKAEIAINYELKITKDAGGLYKLNNRTFFTDENGINFVD</sequence>
<feature type="compositionally biased region" description="Low complexity" evidence="1">
    <location>
        <begin position="97"/>
        <end position="106"/>
    </location>
</feature>
<dbReference type="InterPro" id="IPR027417">
    <property type="entry name" value="P-loop_NTPase"/>
</dbReference>
<dbReference type="InterPro" id="IPR013083">
    <property type="entry name" value="Znf_RING/FYVE/PHD"/>
</dbReference>
<feature type="compositionally biased region" description="Polar residues" evidence="1">
    <location>
        <begin position="405"/>
        <end position="415"/>
    </location>
</feature>
<feature type="region of interest" description="Disordered" evidence="1">
    <location>
        <begin position="205"/>
        <end position="226"/>
    </location>
</feature>
<evidence type="ECO:0000259" key="2">
    <source>
        <dbReference type="Pfam" id="PF22968"/>
    </source>
</evidence>